<dbReference type="AlphaFoldDB" id="A0A1B8Q9X6"/>
<name>A0A1B8Q9X6_9GAMM</name>
<feature type="active site" description="Proton acceptor" evidence="3">
    <location>
        <position position="195"/>
    </location>
</feature>
<dbReference type="GO" id="GO:0030170">
    <property type="term" value="F:pyridoxal phosphate binding"/>
    <property type="evidence" value="ECO:0007669"/>
    <property type="project" value="TreeGrafter"/>
</dbReference>
<comment type="caution">
    <text evidence="6">The sequence shown here is derived from an EMBL/GenBank/DDBJ whole genome shotgun (WGS) entry which is preliminary data.</text>
</comment>
<dbReference type="InterPro" id="IPR015424">
    <property type="entry name" value="PyrdxlP-dep_Trfase"/>
</dbReference>
<gene>
    <name evidence="6" type="ORF">A9308_09570</name>
</gene>
<dbReference type="OrthoDB" id="9804264at2"/>
<dbReference type="InterPro" id="IPR000653">
    <property type="entry name" value="DegT/StrS_aminotransferase"/>
</dbReference>
<evidence type="ECO:0000256" key="1">
    <source>
        <dbReference type="ARBA" id="ARBA00022898"/>
    </source>
</evidence>
<dbReference type="CDD" id="cd00616">
    <property type="entry name" value="AHBA_syn"/>
    <property type="match status" value="1"/>
</dbReference>
<sequence length="402" mass="44042">MPNAKPEFIPYGRQHITHADIDAVVAVLTSDFLTQGQRVPEFERALASRVRANYGVAVNSATSALHIACLALGLGVGDWLWTTPNTFVASANCGVYCGAQVDFVDIDPVTRNLSVDALATKLAQAAREHRLPKVVVVVHFAGEPCDMAAIGALAKQYGFAVIEDASHAVGAQYRGVPVGSCQYSDITVFSFHPVKIITTAEGGLATTNREDLAAHMLRLRSHGITRDSAHMVGKSDGPWYYQQLELGFNYRMTELQAALGLSQLDKLQAFITRRQTLAQRYDDKLADLVTAFGVRLPHRDSRNVSALHLYPIQVAPNVRRAVFDTLRAHDIGVNVHYIPVHTQPYYRTLGFEVGDFPHAEAYYAGAISLPLYYDLTDAQQDRVIATLKDALNHATKQATSAL</sequence>
<dbReference type="Pfam" id="PF01041">
    <property type="entry name" value="DegT_DnrJ_EryC1"/>
    <property type="match status" value="1"/>
</dbReference>
<organism evidence="6 7">
    <name type="scientific">Faucicola atlantae</name>
    <dbReference type="NCBI Taxonomy" id="34059"/>
    <lineage>
        <taxon>Bacteria</taxon>
        <taxon>Pseudomonadati</taxon>
        <taxon>Pseudomonadota</taxon>
        <taxon>Gammaproteobacteria</taxon>
        <taxon>Moraxellales</taxon>
        <taxon>Moraxellaceae</taxon>
        <taxon>Faucicola</taxon>
    </lineage>
</organism>
<dbReference type="Proteomes" id="UP000092508">
    <property type="component" value="Unassembled WGS sequence"/>
</dbReference>
<protein>
    <submittedName>
        <fullName evidence="6">UDP-4-amino-4, 6-dideoxy-N-acetyl-beta-L-altrosamine transaminase</fullName>
    </submittedName>
</protein>
<evidence type="ECO:0000256" key="5">
    <source>
        <dbReference type="RuleBase" id="RU004508"/>
    </source>
</evidence>
<evidence type="ECO:0000256" key="3">
    <source>
        <dbReference type="PIRSR" id="PIRSR000390-1"/>
    </source>
</evidence>
<dbReference type="GO" id="GO:0008483">
    <property type="term" value="F:transaminase activity"/>
    <property type="evidence" value="ECO:0007669"/>
    <property type="project" value="TreeGrafter"/>
</dbReference>
<dbReference type="InterPro" id="IPR015421">
    <property type="entry name" value="PyrdxlP-dep_Trfase_major"/>
</dbReference>
<dbReference type="Gene3D" id="3.40.640.10">
    <property type="entry name" value="Type I PLP-dependent aspartate aminotransferase-like (Major domain)"/>
    <property type="match status" value="1"/>
</dbReference>
<accession>A0A1B8Q9X6</accession>
<dbReference type="InterPro" id="IPR020026">
    <property type="entry name" value="PseC"/>
</dbReference>
<dbReference type="NCBIfam" id="TIGR03588">
    <property type="entry name" value="PseC"/>
    <property type="match status" value="1"/>
</dbReference>
<evidence type="ECO:0000256" key="2">
    <source>
        <dbReference type="ARBA" id="ARBA00037999"/>
    </source>
</evidence>
<dbReference type="PANTHER" id="PTHR30244">
    <property type="entry name" value="TRANSAMINASE"/>
    <property type="match status" value="1"/>
</dbReference>
<evidence type="ECO:0000313" key="6">
    <source>
        <dbReference type="EMBL" id="OBX75873.1"/>
    </source>
</evidence>
<reference evidence="6 7" key="1">
    <citation type="submission" date="2016-06" db="EMBL/GenBank/DDBJ databases">
        <title>Draft genome of Moraxella atlantae CCUG 66109.</title>
        <authorList>
            <person name="Salva-Serra F."/>
            <person name="Engstrom-Jakobsson H."/>
            <person name="Thorell K."/>
            <person name="Gonzales-Siles L."/>
            <person name="Karlsson R."/>
            <person name="Boulund F."/>
            <person name="Engstrand L."/>
            <person name="Kristiansson E."/>
            <person name="Moore E."/>
        </authorList>
    </citation>
    <scope>NUCLEOTIDE SEQUENCE [LARGE SCALE GENOMIC DNA]</scope>
    <source>
        <strain evidence="6 7">CCUG 66109</strain>
    </source>
</reference>
<evidence type="ECO:0000313" key="7">
    <source>
        <dbReference type="Proteomes" id="UP000092508"/>
    </source>
</evidence>
<dbReference type="Gene3D" id="3.90.1150.10">
    <property type="entry name" value="Aspartate Aminotransferase, domain 1"/>
    <property type="match status" value="1"/>
</dbReference>
<feature type="modified residue" description="N6-(pyridoxal phosphate)lysine" evidence="4">
    <location>
        <position position="195"/>
    </location>
</feature>
<dbReference type="GO" id="GO:0000271">
    <property type="term" value="P:polysaccharide biosynthetic process"/>
    <property type="evidence" value="ECO:0007669"/>
    <property type="project" value="TreeGrafter"/>
</dbReference>
<dbReference type="InterPro" id="IPR015422">
    <property type="entry name" value="PyrdxlP-dep_Trfase_small"/>
</dbReference>
<comment type="similarity">
    <text evidence="2 5">Belongs to the DegT/DnrJ/EryC1 family.</text>
</comment>
<keyword evidence="1 4" id="KW-0663">Pyridoxal phosphate</keyword>
<dbReference type="SUPFAM" id="SSF53383">
    <property type="entry name" value="PLP-dependent transferases"/>
    <property type="match status" value="1"/>
</dbReference>
<proteinExistence type="inferred from homology"/>
<dbReference type="PANTHER" id="PTHR30244:SF34">
    <property type="entry name" value="DTDP-4-AMINO-4,6-DIDEOXYGALACTOSE TRANSAMINASE"/>
    <property type="match status" value="1"/>
</dbReference>
<dbReference type="PIRSF" id="PIRSF000390">
    <property type="entry name" value="PLP_StrS"/>
    <property type="match status" value="1"/>
</dbReference>
<dbReference type="EMBL" id="LZMZ01000037">
    <property type="protein sequence ID" value="OBX75873.1"/>
    <property type="molecule type" value="Genomic_DNA"/>
</dbReference>
<evidence type="ECO:0000256" key="4">
    <source>
        <dbReference type="PIRSR" id="PIRSR000390-2"/>
    </source>
</evidence>
<dbReference type="STRING" id="34059.A9308_09570"/>